<proteinExistence type="predicted"/>
<comment type="caution">
    <text evidence="1">The sequence shown here is derived from an EMBL/GenBank/DDBJ whole genome shotgun (WGS) entry which is preliminary data.</text>
</comment>
<evidence type="ECO:0000313" key="2">
    <source>
        <dbReference type="Proteomes" id="UP000288805"/>
    </source>
</evidence>
<protein>
    <submittedName>
        <fullName evidence="1">UNC93-like protein 1</fullName>
    </submittedName>
</protein>
<sequence length="290" mass="32838">MRGVIGGLIPFILTYKWSEVAFVNNDTYIGFMCFMCFMSVDTVLKLAILHPSHVVRDDDSHCTNIKYSNVSTEAVEILKLFRNWKMLLMVPMAWASTRRRPRPENTFGTGMGLSTLLNGVGVARPNPPRCQSYCKVEQHFLVPPLEVCPSELLRFLPCAIVGGMIEDAETIFTKRSIACKLPQIRGNQLAKQHLRGNRKGNLNNLPGFLREKEWESKGCCKEGKQKELMNSILQQCLKSGICNDALSLMVLRGPFGCWELYRTQGYTDEALQLSGCEELPKHDLQDRTEM</sequence>
<reference evidence="1 2" key="1">
    <citation type="journal article" date="2018" name="PLoS Genet.">
        <title>Population sequencing reveals clonal diversity and ancestral inbreeding in the grapevine cultivar Chardonnay.</title>
        <authorList>
            <person name="Roach M.J."/>
            <person name="Johnson D.L."/>
            <person name="Bohlmann J."/>
            <person name="van Vuuren H.J."/>
            <person name="Jones S.J."/>
            <person name="Pretorius I.S."/>
            <person name="Schmidt S.A."/>
            <person name="Borneman A.R."/>
        </authorList>
    </citation>
    <scope>NUCLEOTIDE SEQUENCE [LARGE SCALE GENOMIC DNA]</scope>
    <source>
        <strain evidence="2">cv. Chardonnay</strain>
        <tissue evidence="1">Leaf</tissue>
    </source>
</reference>
<name>A0A438IUD1_VITVI</name>
<dbReference type="AlphaFoldDB" id="A0A438IUD1"/>
<dbReference type="EMBL" id="QGNW01000082">
    <property type="protein sequence ID" value="RVX00353.1"/>
    <property type="molecule type" value="Genomic_DNA"/>
</dbReference>
<evidence type="ECO:0000313" key="1">
    <source>
        <dbReference type="EMBL" id="RVX00353.1"/>
    </source>
</evidence>
<dbReference type="Proteomes" id="UP000288805">
    <property type="component" value="Unassembled WGS sequence"/>
</dbReference>
<accession>A0A438IUD1</accession>
<gene>
    <name evidence="1" type="primary">VvCHDp000443_11</name>
    <name evidence="1" type="ORF">CK203_024571</name>
</gene>
<organism evidence="1 2">
    <name type="scientific">Vitis vinifera</name>
    <name type="common">Grape</name>
    <dbReference type="NCBI Taxonomy" id="29760"/>
    <lineage>
        <taxon>Eukaryota</taxon>
        <taxon>Viridiplantae</taxon>
        <taxon>Streptophyta</taxon>
        <taxon>Embryophyta</taxon>
        <taxon>Tracheophyta</taxon>
        <taxon>Spermatophyta</taxon>
        <taxon>Magnoliopsida</taxon>
        <taxon>eudicotyledons</taxon>
        <taxon>Gunneridae</taxon>
        <taxon>Pentapetalae</taxon>
        <taxon>rosids</taxon>
        <taxon>Vitales</taxon>
        <taxon>Vitaceae</taxon>
        <taxon>Viteae</taxon>
        <taxon>Vitis</taxon>
    </lineage>
</organism>